<evidence type="ECO:0000313" key="3">
    <source>
        <dbReference type="Proteomes" id="UP000321947"/>
    </source>
</evidence>
<evidence type="ECO:0000313" key="2">
    <source>
        <dbReference type="EMBL" id="TYK28622.1"/>
    </source>
</evidence>
<protein>
    <submittedName>
        <fullName evidence="2">Putative mitochondrial protein</fullName>
    </submittedName>
</protein>
<comment type="caution">
    <text evidence="2">The sequence shown here is derived from an EMBL/GenBank/DDBJ whole genome shotgun (WGS) entry which is preliminary data.</text>
</comment>
<keyword evidence="1" id="KW-0472">Membrane</keyword>
<gene>
    <name evidence="2" type="ORF">E5676_scaffold2030G00400</name>
</gene>
<organism evidence="2 3">
    <name type="scientific">Cucumis melo var. makuwa</name>
    <name type="common">Oriental melon</name>
    <dbReference type="NCBI Taxonomy" id="1194695"/>
    <lineage>
        <taxon>Eukaryota</taxon>
        <taxon>Viridiplantae</taxon>
        <taxon>Streptophyta</taxon>
        <taxon>Embryophyta</taxon>
        <taxon>Tracheophyta</taxon>
        <taxon>Spermatophyta</taxon>
        <taxon>Magnoliopsida</taxon>
        <taxon>eudicotyledons</taxon>
        <taxon>Gunneridae</taxon>
        <taxon>Pentapetalae</taxon>
        <taxon>rosids</taxon>
        <taxon>fabids</taxon>
        <taxon>Cucurbitales</taxon>
        <taxon>Cucurbitaceae</taxon>
        <taxon>Benincaseae</taxon>
        <taxon>Cucumis</taxon>
    </lineage>
</organism>
<dbReference type="EMBL" id="SSTD01002097">
    <property type="protein sequence ID" value="TYK28622.1"/>
    <property type="molecule type" value="Genomic_DNA"/>
</dbReference>
<reference evidence="2 3" key="1">
    <citation type="submission" date="2019-08" db="EMBL/GenBank/DDBJ databases">
        <title>Draft genome sequences of two oriental melons (Cucumis melo L. var makuwa).</title>
        <authorList>
            <person name="Kwon S.-Y."/>
        </authorList>
    </citation>
    <scope>NUCLEOTIDE SEQUENCE [LARGE SCALE GENOMIC DNA]</scope>
    <source>
        <strain evidence="3">cv. Chang Bougi</strain>
        <tissue evidence="2">Leaf</tissue>
    </source>
</reference>
<dbReference type="PANTHER" id="PTHR11439:SF486">
    <property type="entry name" value="RLK (RECEPTOR-LIKE KINASE) PROTEIN, PUTATIVE-RELATED"/>
    <property type="match status" value="1"/>
</dbReference>
<name>A0A5D3DYH2_CUCMM</name>
<evidence type="ECO:0000256" key="1">
    <source>
        <dbReference type="SAM" id="Phobius"/>
    </source>
</evidence>
<keyword evidence="1" id="KW-0812">Transmembrane</keyword>
<accession>A0A5D3DYH2</accession>
<proteinExistence type="predicted"/>
<feature type="transmembrane region" description="Helical" evidence="1">
    <location>
        <begin position="12"/>
        <end position="31"/>
    </location>
</feature>
<dbReference type="AlphaFoldDB" id="A0A5D3DYH2"/>
<sequence length="289" mass="32240">MKKSMLLNPRVLSILNILNMCISLIKLYMGLSKLLELEQLINSVAQIYVDDIIFGGLQIKQKSEGIFISQEKYAKSIIKKFGLEQSRHKRTPAATHVKITKDTEGARANHKLYRSIIGSLLYLTASRPNIAYTVGKCARYQADPRTSHLEAVKRILKYVHETSDFGIMYSYDTTSTLVGYCDADWVGSSDDRKSTFGAEAEYIAAGTAWRGFKKATCTDFRFLSSRCFRYICTKYLDNVPVARLLKKTNVPEVTNEIPADPSTSVDSQESSSTEGVFILTLGTAPASNV</sequence>
<dbReference type="PANTHER" id="PTHR11439">
    <property type="entry name" value="GAG-POL-RELATED RETROTRANSPOSON"/>
    <property type="match status" value="1"/>
</dbReference>
<dbReference type="Proteomes" id="UP000321947">
    <property type="component" value="Unassembled WGS sequence"/>
</dbReference>
<keyword evidence="1" id="KW-1133">Transmembrane helix</keyword>